<sequence>MEQAKKEEKNRNTNGQRRKISQSLHSIRPMGRRSGDRSWSKPRGLCASQCWLHLGMQGTRGNHGRRWEEHPSVQETRQLR</sequence>
<feature type="compositionally biased region" description="Basic and acidic residues" evidence="1">
    <location>
        <begin position="1"/>
        <end position="11"/>
    </location>
</feature>
<feature type="region of interest" description="Disordered" evidence="1">
    <location>
        <begin position="57"/>
        <end position="80"/>
    </location>
</feature>
<comment type="caution">
    <text evidence="2">The sequence shown here is derived from an EMBL/GenBank/DDBJ whole genome shotgun (WGS) entry which is preliminary data.</text>
</comment>
<evidence type="ECO:0000313" key="2">
    <source>
        <dbReference type="EMBL" id="OHF01051.1"/>
    </source>
</evidence>
<dbReference type="RefSeq" id="XP_022478193.1">
    <property type="nucleotide sequence ID" value="XM_022615267.1"/>
</dbReference>
<dbReference type="GeneID" id="34556777"/>
<gene>
    <name evidence="2" type="ORF">CORC01_03618</name>
</gene>
<dbReference type="AlphaFoldDB" id="A0A1G4BI26"/>
<proteinExistence type="predicted"/>
<keyword evidence="3" id="KW-1185">Reference proteome</keyword>
<reference evidence="2 3" key="1">
    <citation type="submission" date="2016-09" db="EMBL/GenBank/DDBJ databases">
        <authorList>
            <person name="Capua I."/>
            <person name="De Benedictis P."/>
            <person name="Joannis T."/>
            <person name="Lombin L.H."/>
            <person name="Cattoli G."/>
        </authorList>
    </citation>
    <scope>NUCLEOTIDE SEQUENCE [LARGE SCALE GENOMIC DNA]</scope>
    <source>
        <strain evidence="2 3">IMI 309357</strain>
    </source>
</reference>
<feature type="region of interest" description="Disordered" evidence="1">
    <location>
        <begin position="1"/>
        <end position="43"/>
    </location>
</feature>
<dbReference type="EMBL" id="MJBS01000022">
    <property type="protein sequence ID" value="OHF01051.1"/>
    <property type="molecule type" value="Genomic_DNA"/>
</dbReference>
<evidence type="ECO:0000313" key="3">
    <source>
        <dbReference type="Proteomes" id="UP000176998"/>
    </source>
</evidence>
<name>A0A1G4BI26_9PEZI</name>
<protein>
    <submittedName>
        <fullName evidence="2">Uncharacterized protein</fullName>
    </submittedName>
</protein>
<accession>A0A1G4BI26</accession>
<organism evidence="2 3">
    <name type="scientific">Colletotrichum orchidophilum</name>
    <dbReference type="NCBI Taxonomy" id="1209926"/>
    <lineage>
        <taxon>Eukaryota</taxon>
        <taxon>Fungi</taxon>
        <taxon>Dikarya</taxon>
        <taxon>Ascomycota</taxon>
        <taxon>Pezizomycotina</taxon>
        <taxon>Sordariomycetes</taxon>
        <taxon>Hypocreomycetidae</taxon>
        <taxon>Glomerellales</taxon>
        <taxon>Glomerellaceae</taxon>
        <taxon>Colletotrichum</taxon>
    </lineage>
</organism>
<dbReference type="Proteomes" id="UP000176998">
    <property type="component" value="Unassembled WGS sequence"/>
</dbReference>
<evidence type="ECO:0000256" key="1">
    <source>
        <dbReference type="SAM" id="MobiDB-lite"/>
    </source>
</evidence>
<feature type="compositionally biased region" description="Basic and acidic residues" evidence="1">
    <location>
        <begin position="65"/>
        <end position="80"/>
    </location>
</feature>